<dbReference type="HOGENOM" id="CLU_666687_0_0_3"/>
<evidence type="ECO:0000259" key="4">
    <source>
        <dbReference type="Pfam" id="PF00291"/>
    </source>
</evidence>
<dbReference type="Proteomes" id="UP000003835">
    <property type="component" value="Unassembled WGS sequence"/>
</dbReference>
<evidence type="ECO:0000313" key="5">
    <source>
        <dbReference type="EMBL" id="EDX72536.1"/>
    </source>
</evidence>
<dbReference type="InterPro" id="IPR036052">
    <property type="entry name" value="TrpB-like_PALP_sf"/>
</dbReference>
<organism evidence="5 6">
    <name type="scientific">Coleofasciculus chthonoplastes PCC 7420</name>
    <dbReference type="NCBI Taxonomy" id="118168"/>
    <lineage>
        <taxon>Bacteria</taxon>
        <taxon>Bacillati</taxon>
        <taxon>Cyanobacteriota</taxon>
        <taxon>Cyanophyceae</taxon>
        <taxon>Coleofasciculales</taxon>
        <taxon>Coleofasciculaceae</taxon>
        <taxon>Coleofasciculus</taxon>
    </lineage>
</organism>
<gene>
    <name evidence="5" type="ORF">MC7420_2444</name>
</gene>
<dbReference type="SUPFAM" id="SSF53686">
    <property type="entry name" value="Tryptophan synthase beta subunit-like PLP-dependent enzymes"/>
    <property type="match status" value="1"/>
</dbReference>
<dbReference type="eggNOG" id="COG0498">
    <property type="taxonomic scope" value="Bacteria"/>
</dbReference>
<dbReference type="Pfam" id="PF00291">
    <property type="entry name" value="PALP"/>
    <property type="match status" value="1"/>
</dbReference>
<comment type="cofactor">
    <cofactor evidence="1">
        <name>pyridoxal 5'-phosphate</name>
        <dbReference type="ChEBI" id="CHEBI:597326"/>
    </cofactor>
</comment>
<dbReference type="AlphaFoldDB" id="B4VZN1"/>
<evidence type="ECO:0000256" key="3">
    <source>
        <dbReference type="ARBA" id="ARBA00022898"/>
    </source>
</evidence>
<keyword evidence="6" id="KW-1185">Reference proteome</keyword>
<keyword evidence="3" id="KW-0663">Pyridoxal phosphate</keyword>
<dbReference type="EMBL" id="DS989863">
    <property type="protein sequence ID" value="EDX72536.1"/>
    <property type="molecule type" value="Genomic_DNA"/>
</dbReference>
<accession>B4VZN1</accession>
<dbReference type="STRING" id="118168.MC7420_2444"/>
<evidence type="ECO:0000313" key="6">
    <source>
        <dbReference type="Proteomes" id="UP000003835"/>
    </source>
</evidence>
<dbReference type="InterPro" id="IPR001926">
    <property type="entry name" value="TrpB-like_PALP"/>
</dbReference>
<evidence type="ECO:0000256" key="2">
    <source>
        <dbReference type="ARBA" id="ARBA00022545"/>
    </source>
</evidence>
<dbReference type="GO" id="GO:1901605">
    <property type="term" value="P:alpha-amino acid metabolic process"/>
    <property type="evidence" value="ECO:0007669"/>
    <property type="project" value="UniProtKB-ARBA"/>
</dbReference>
<proteinExistence type="predicted"/>
<dbReference type="InterPro" id="IPR022401">
    <property type="entry name" value="Cysteate_synthase"/>
</dbReference>
<dbReference type="OrthoDB" id="1111116at2"/>
<dbReference type="NCBIfam" id="TIGR03844">
    <property type="entry name" value="cysteate_syn"/>
    <property type="match status" value="1"/>
</dbReference>
<dbReference type="GO" id="GO:0019295">
    <property type="term" value="P:coenzyme M biosynthetic process"/>
    <property type="evidence" value="ECO:0007669"/>
    <property type="project" value="UniProtKB-KW"/>
</dbReference>
<name>B4VZN1_9CYAN</name>
<sequence length="442" mass="48836">MTENLKSVITYQHKIKCPICQTQLDDNGFILECPTQHEPTLLTTNYSTKQFKPDEHSPGIFRYRSWLPIIRNLTSRAGGTVTYQSQKLNQRLGLPNLWIAFNGYWSEKGATLESATFKDLEAYAVLSRIPDKHDGILVVPSAGNTAAAFAHVCSQNQVPCLIIIPQSGLGKMQFSQPLDPYVKVVSLTGFTDYYDAIALANRVSQLNGFFIEGGVKNVGRRDGIGTTLLNAVEQIGQLPDYYFQAIGSGAGGIAVHEAAKRLVADGQFGQKLPRLMLSQNFPFVPIYNSWHSKRRELVSIDSQIGKKQIQQIVADVLSNRQPPYSVKGGVFDVLTESQGDMLIANNLQTIRAIELFKETEGVHIEPAAGVALATLHKAVTDEQIDRTAIILLHITGGRWHQDQLNQRFIPVEPSLCLDEQALFAPETLEKVIGLFGSTIKSC</sequence>
<keyword evidence="2" id="KW-0174">Coenzyme M biosynthesis</keyword>
<reference evidence="5 6" key="1">
    <citation type="submission" date="2008-07" db="EMBL/GenBank/DDBJ databases">
        <authorList>
            <person name="Tandeau de Marsac N."/>
            <person name="Ferriera S."/>
            <person name="Johnson J."/>
            <person name="Kravitz S."/>
            <person name="Beeson K."/>
            <person name="Sutton G."/>
            <person name="Rogers Y.-H."/>
            <person name="Friedman R."/>
            <person name="Frazier M."/>
            <person name="Venter J.C."/>
        </authorList>
    </citation>
    <scope>NUCLEOTIDE SEQUENCE [LARGE SCALE GENOMIC DNA]</scope>
    <source>
        <strain evidence="5 6">PCC 7420</strain>
    </source>
</reference>
<dbReference type="GO" id="GO:0016765">
    <property type="term" value="F:transferase activity, transferring alkyl or aryl (other than methyl) groups"/>
    <property type="evidence" value="ECO:0007669"/>
    <property type="project" value="InterPro"/>
</dbReference>
<protein>
    <submittedName>
        <fullName evidence="5">Pyridoxal-phosphate dependent enzyme superfamily</fullName>
    </submittedName>
</protein>
<feature type="domain" description="Tryptophan synthase beta chain-like PALP" evidence="4">
    <location>
        <begin position="114"/>
        <end position="396"/>
    </location>
</feature>
<evidence type="ECO:0000256" key="1">
    <source>
        <dbReference type="ARBA" id="ARBA00001933"/>
    </source>
</evidence>
<dbReference type="Gene3D" id="3.40.50.1100">
    <property type="match status" value="2"/>
</dbReference>
<dbReference type="RefSeq" id="WP_006104219.1">
    <property type="nucleotide sequence ID" value="NZ_DS989863.1"/>
</dbReference>